<evidence type="ECO:0000313" key="1">
    <source>
        <dbReference type="EMBL" id="SUZ62114.1"/>
    </source>
</evidence>
<organism evidence="1">
    <name type="scientific">marine metagenome</name>
    <dbReference type="NCBI Taxonomy" id="408172"/>
    <lineage>
        <taxon>unclassified sequences</taxon>
        <taxon>metagenomes</taxon>
        <taxon>ecological metagenomes</taxon>
    </lineage>
</organism>
<sequence>RTRRSNSSRLTLVKTCTSITAVSCCCLKESSGTGPMPIFAFYIRPNT</sequence>
<reference evidence="1" key="1">
    <citation type="submission" date="2018-05" db="EMBL/GenBank/DDBJ databases">
        <authorList>
            <person name="Lanie J.A."/>
            <person name="Ng W.-L."/>
            <person name="Kazmierczak K.M."/>
            <person name="Andrzejewski T.M."/>
            <person name="Davidsen T.M."/>
            <person name="Wayne K.J."/>
            <person name="Tettelin H."/>
            <person name="Glass J.I."/>
            <person name="Rusch D."/>
            <person name="Podicherti R."/>
            <person name="Tsui H.-C.T."/>
            <person name="Winkler M.E."/>
        </authorList>
    </citation>
    <scope>NUCLEOTIDE SEQUENCE</scope>
</reference>
<dbReference type="EMBL" id="UINC01000848">
    <property type="protein sequence ID" value="SUZ62114.1"/>
    <property type="molecule type" value="Genomic_DNA"/>
</dbReference>
<dbReference type="AlphaFoldDB" id="A0A381P6A3"/>
<name>A0A381P6A3_9ZZZZ</name>
<gene>
    <name evidence="1" type="ORF">METZ01_LOCUS14968</name>
</gene>
<feature type="non-terminal residue" evidence="1">
    <location>
        <position position="1"/>
    </location>
</feature>
<accession>A0A381P6A3</accession>
<protein>
    <submittedName>
        <fullName evidence="1">Uncharacterized protein</fullName>
    </submittedName>
</protein>
<feature type="non-terminal residue" evidence="1">
    <location>
        <position position="47"/>
    </location>
</feature>
<proteinExistence type="predicted"/>